<dbReference type="NCBIfam" id="TIGR01378">
    <property type="entry name" value="thi_PPkinase"/>
    <property type="match status" value="1"/>
</dbReference>
<dbReference type="SUPFAM" id="SSF63999">
    <property type="entry name" value="Thiamin pyrophosphokinase, catalytic domain"/>
    <property type="match status" value="1"/>
</dbReference>
<gene>
    <name evidence="7" type="ORF">PQJ61_03660</name>
</gene>
<dbReference type="GO" id="GO:0030975">
    <property type="term" value="F:thiamine binding"/>
    <property type="evidence" value="ECO:0007669"/>
    <property type="project" value="InterPro"/>
</dbReference>
<dbReference type="InterPro" id="IPR053149">
    <property type="entry name" value="TPK"/>
</dbReference>
<evidence type="ECO:0000259" key="6">
    <source>
        <dbReference type="SMART" id="SM00983"/>
    </source>
</evidence>
<keyword evidence="1 7" id="KW-0808">Transferase</keyword>
<dbReference type="InterPro" id="IPR036371">
    <property type="entry name" value="TPK_B1-bd_sf"/>
</dbReference>
<dbReference type="SUPFAM" id="SSF63862">
    <property type="entry name" value="Thiamin pyrophosphokinase, substrate-binding domain"/>
    <property type="match status" value="1"/>
</dbReference>
<dbReference type="EC" id="2.7.6.2" evidence="5"/>
<dbReference type="Pfam" id="PF04263">
    <property type="entry name" value="TPK_catalytic"/>
    <property type="match status" value="1"/>
</dbReference>
<evidence type="ECO:0000256" key="3">
    <source>
        <dbReference type="ARBA" id="ARBA00022777"/>
    </source>
</evidence>
<dbReference type="PANTHER" id="PTHR41299:SF1">
    <property type="entry name" value="THIAMINE PYROPHOSPHOKINASE"/>
    <property type="match status" value="1"/>
</dbReference>
<keyword evidence="3" id="KW-0418">Kinase</keyword>
<dbReference type="InterPro" id="IPR007371">
    <property type="entry name" value="TPK_catalytic"/>
</dbReference>
<dbReference type="EMBL" id="JAQQAL010000010">
    <property type="protein sequence ID" value="MDC7225845.1"/>
    <property type="molecule type" value="Genomic_DNA"/>
</dbReference>
<dbReference type="Proteomes" id="UP001221217">
    <property type="component" value="Unassembled WGS sequence"/>
</dbReference>
<comment type="caution">
    <text evidence="7">The sequence shown here is derived from an EMBL/GenBank/DDBJ whole genome shotgun (WGS) entry which is preliminary data.</text>
</comment>
<reference evidence="7 8" key="1">
    <citation type="submission" date="2022-12" db="EMBL/GenBank/DDBJ databases">
        <title>Metagenome assembled genome from gulf of manar.</title>
        <authorList>
            <person name="Kohli P."/>
            <person name="Pk S."/>
            <person name="Venkata Ramana C."/>
            <person name="Sasikala C."/>
        </authorList>
    </citation>
    <scope>NUCLEOTIDE SEQUENCE [LARGE SCALE GENOMIC DNA]</scope>
    <source>
        <strain evidence="7">JB008</strain>
    </source>
</reference>
<evidence type="ECO:0000256" key="2">
    <source>
        <dbReference type="ARBA" id="ARBA00022741"/>
    </source>
</evidence>
<sequence>MKNGKAVIFTGGAGPTYEKVSDLIESAEIIVAADSGWDLATSLGVSVDYCIGDMDSVVDKEGMEKLPPERRKIFPVEKDFSDTELSIIFLEEKNYRDIVLIGGGGGRIDHTLALKALFAGRHKPAMWFTADESILYLEGNRDFPCAIGRTVSIFSCDESGAYVTTKGLKWELNNFEMNSTSFSLSNKAVSESVTITVHSGAVLVMFNYQSS</sequence>
<dbReference type="GO" id="GO:0016301">
    <property type="term" value="F:kinase activity"/>
    <property type="evidence" value="ECO:0007669"/>
    <property type="project" value="UniProtKB-KW"/>
</dbReference>
<evidence type="ECO:0000256" key="1">
    <source>
        <dbReference type="ARBA" id="ARBA00022679"/>
    </source>
</evidence>
<dbReference type="SMART" id="SM00983">
    <property type="entry name" value="TPK_B1_binding"/>
    <property type="match status" value="1"/>
</dbReference>
<dbReference type="Pfam" id="PF04265">
    <property type="entry name" value="TPK_B1_binding"/>
    <property type="match status" value="1"/>
</dbReference>
<dbReference type="GO" id="GO:0004788">
    <property type="term" value="F:thiamine diphosphokinase activity"/>
    <property type="evidence" value="ECO:0007669"/>
    <property type="project" value="UniProtKB-UniRule"/>
</dbReference>
<dbReference type="InterPro" id="IPR006282">
    <property type="entry name" value="Thi_PPkinase"/>
</dbReference>
<keyword evidence="2" id="KW-0547">Nucleotide-binding</keyword>
<proteinExistence type="predicted"/>
<name>A0AAJ1MLM8_9SPIO</name>
<keyword evidence="4" id="KW-0067">ATP-binding</keyword>
<dbReference type="Gene3D" id="3.40.50.10240">
    <property type="entry name" value="Thiamin pyrophosphokinase, catalytic domain"/>
    <property type="match status" value="1"/>
</dbReference>
<dbReference type="GO" id="GO:0006772">
    <property type="term" value="P:thiamine metabolic process"/>
    <property type="evidence" value="ECO:0007669"/>
    <property type="project" value="UniProtKB-UniRule"/>
</dbReference>
<evidence type="ECO:0000256" key="5">
    <source>
        <dbReference type="NCBIfam" id="TIGR01378"/>
    </source>
</evidence>
<dbReference type="PANTHER" id="PTHR41299">
    <property type="entry name" value="THIAMINE PYROPHOSPHOKINASE"/>
    <property type="match status" value="1"/>
</dbReference>
<protein>
    <recommendedName>
        <fullName evidence="5">Thiamine diphosphokinase</fullName>
        <ecNumber evidence="5">2.7.6.2</ecNumber>
    </recommendedName>
</protein>
<dbReference type="AlphaFoldDB" id="A0AAJ1MLM8"/>
<accession>A0AAJ1MLM8</accession>
<evidence type="ECO:0000256" key="4">
    <source>
        <dbReference type="ARBA" id="ARBA00022840"/>
    </source>
</evidence>
<organism evidence="7 8">
    <name type="scientific">Candidatus Thalassospirochaeta sargassi</name>
    <dbReference type="NCBI Taxonomy" id="3119039"/>
    <lineage>
        <taxon>Bacteria</taxon>
        <taxon>Pseudomonadati</taxon>
        <taxon>Spirochaetota</taxon>
        <taxon>Spirochaetia</taxon>
        <taxon>Spirochaetales</taxon>
        <taxon>Spirochaetaceae</taxon>
        <taxon>Candidatus Thalassospirochaeta</taxon>
    </lineage>
</organism>
<dbReference type="GO" id="GO:0009229">
    <property type="term" value="P:thiamine diphosphate biosynthetic process"/>
    <property type="evidence" value="ECO:0007669"/>
    <property type="project" value="InterPro"/>
</dbReference>
<dbReference type="InterPro" id="IPR036759">
    <property type="entry name" value="TPK_catalytic_sf"/>
</dbReference>
<evidence type="ECO:0000313" key="8">
    <source>
        <dbReference type="Proteomes" id="UP001221217"/>
    </source>
</evidence>
<dbReference type="InterPro" id="IPR007373">
    <property type="entry name" value="Thiamin_PyroPKinase_B1-bd"/>
</dbReference>
<dbReference type="CDD" id="cd07995">
    <property type="entry name" value="TPK"/>
    <property type="match status" value="1"/>
</dbReference>
<feature type="domain" description="Thiamin pyrophosphokinase thiamin-binding" evidence="6">
    <location>
        <begin position="139"/>
        <end position="203"/>
    </location>
</feature>
<dbReference type="GO" id="GO:0005524">
    <property type="term" value="F:ATP binding"/>
    <property type="evidence" value="ECO:0007669"/>
    <property type="project" value="UniProtKB-KW"/>
</dbReference>
<evidence type="ECO:0000313" key="7">
    <source>
        <dbReference type="EMBL" id="MDC7225845.1"/>
    </source>
</evidence>